<evidence type="ECO:0000259" key="1">
    <source>
        <dbReference type="Pfam" id="PF14399"/>
    </source>
</evidence>
<comment type="caution">
    <text evidence="3">The sequence shown here is derived from an EMBL/GenBank/DDBJ whole genome shotgun (WGS) entry which is preliminary data.</text>
</comment>
<evidence type="ECO:0000313" key="4">
    <source>
        <dbReference type="Proteomes" id="UP001499947"/>
    </source>
</evidence>
<gene>
    <name evidence="3" type="ORF">GCM10009680_45180</name>
</gene>
<evidence type="ECO:0000313" key="3">
    <source>
        <dbReference type="EMBL" id="GAA1699714.1"/>
    </source>
</evidence>
<feature type="domain" description="DUF4872" evidence="2">
    <location>
        <begin position="158"/>
        <end position="328"/>
    </location>
</feature>
<evidence type="ECO:0000259" key="2">
    <source>
        <dbReference type="Pfam" id="PF16169"/>
    </source>
</evidence>
<dbReference type="Proteomes" id="UP001499947">
    <property type="component" value="Unassembled WGS sequence"/>
</dbReference>
<reference evidence="4" key="1">
    <citation type="journal article" date="2019" name="Int. J. Syst. Evol. Microbiol.">
        <title>The Global Catalogue of Microorganisms (GCM) 10K type strain sequencing project: providing services to taxonomists for standard genome sequencing and annotation.</title>
        <authorList>
            <consortium name="The Broad Institute Genomics Platform"/>
            <consortium name="The Broad Institute Genome Sequencing Center for Infectious Disease"/>
            <person name="Wu L."/>
            <person name="Ma J."/>
        </authorList>
    </citation>
    <scope>NUCLEOTIDE SEQUENCE [LARGE SCALE GENOMIC DNA]</scope>
    <source>
        <strain evidence="4">JCM 13244</strain>
    </source>
</reference>
<protein>
    <submittedName>
        <fullName evidence="3">BtrH N-terminal domain-containing protein</fullName>
    </submittedName>
</protein>
<accession>A0ABP4U5Y9</accession>
<organism evidence="3 4">
    <name type="scientific">Streptomyces yatensis</name>
    <dbReference type="NCBI Taxonomy" id="155177"/>
    <lineage>
        <taxon>Bacteria</taxon>
        <taxon>Bacillati</taxon>
        <taxon>Actinomycetota</taxon>
        <taxon>Actinomycetes</taxon>
        <taxon>Kitasatosporales</taxon>
        <taxon>Streptomycetaceae</taxon>
        <taxon>Streptomyces</taxon>
        <taxon>Streptomyces violaceusniger group</taxon>
    </lineage>
</organism>
<feature type="domain" description="Butirosin biosynthesis protein H N-terminal" evidence="1">
    <location>
        <begin position="17"/>
        <end position="145"/>
    </location>
</feature>
<dbReference type="RefSeq" id="WP_211123946.1">
    <property type="nucleotide sequence ID" value="NZ_BAAALR010000051.1"/>
</dbReference>
<dbReference type="Pfam" id="PF16169">
    <property type="entry name" value="DUF4872"/>
    <property type="match status" value="1"/>
</dbReference>
<sequence>MTTVIDLAPPAARGTRHCETSALGVLLRHQGLDLSEPMLFGLGSGLSFIYWDSKSMGFPFLGGRVKPFELTRNLATGLGLDLVVQETTSPRRAWENVAAPIEAGRPVGLQLDSYHLDYFGSKVHFGGHVVAMYGYDDHDAYLVDTDQQGGTVTTSLTSLARARAARGPMTARHRSFTLTVPSNLPAPPQAHLIPAITACADAFLNPPIANLGHRGIEKAGKQVRTWLQRTDDPRRDLPQAALLMEQAGTGGALFRNLYRDFLAECTQLLDSDHLRTGHGLYSEAATLWTEVAALITHAGASGDTQCLVQAGAILHDLARIEHAAMRALSRLATFDGPIT</sequence>
<dbReference type="InterPro" id="IPR032369">
    <property type="entry name" value="DUF4872"/>
</dbReference>
<name>A0ABP4U5Y9_9ACTN</name>
<dbReference type="Pfam" id="PF14399">
    <property type="entry name" value="BtrH_N"/>
    <property type="match status" value="1"/>
</dbReference>
<keyword evidence="4" id="KW-1185">Reference proteome</keyword>
<proteinExistence type="predicted"/>
<dbReference type="EMBL" id="BAAALR010000051">
    <property type="protein sequence ID" value="GAA1699714.1"/>
    <property type="molecule type" value="Genomic_DNA"/>
</dbReference>
<dbReference type="InterPro" id="IPR026935">
    <property type="entry name" value="BtrH_N"/>
</dbReference>